<dbReference type="EMBL" id="CAUYUJ010003481">
    <property type="protein sequence ID" value="CAK0805513.1"/>
    <property type="molecule type" value="Genomic_DNA"/>
</dbReference>
<gene>
    <name evidence="1" type="ORF">PCOR1329_LOCUS12005</name>
</gene>
<dbReference type="Proteomes" id="UP001189429">
    <property type="component" value="Unassembled WGS sequence"/>
</dbReference>
<protein>
    <recommendedName>
        <fullName evidence="3">Secreted protein</fullName>
    </recommendedName>
</protein>
<evidence type="ECO:0000313" key="1">
    <source>
        <dbReference type="EMBL" id="CAK0805513.1"/>
    </source>
</evidence>
<keyword evidence="2" id="KW-1185">Reference proteome</keyword>
<reference evidence="1" key="1">
    <citation type="submission" date="2023-10" db="EMBL/GenBank/DDBJ databases">
        <authorList>
            <person name="Chen Y."/>
            <person name="Shah S."/>
            <person name="Dougan E. K."/>
            <person name="Thang M."/>
            <person name="Chan C."/>
        </authorList>
    </citation>
    <scope>NUCLEOTIDE SEQUENCE [LARGE SCALE GENOMIC DNA]</scope>
</reference>
<organism evidence="1 2">
    <name type="scientific">Prorocentrum cordatum</name>
    <dbReference type="NCBI Taxonomy" id="2364126"/>
    <lineage>
        <taxon>Eukaryota</taxon>
        <taxon>Sar</taxon>
        <taxon>Alveolata</taxon>
        <taxon>Dinophyceae</taxon>
        <taxon>Prorocentrales</taxon>
        <taxon>Prorocentraceae</taxon>
        <taxon>Prorocentrum</taxon>
    </lineage>
</organism>
<comment type="caution">
    <text evidence="1">The sequence shown here is derived from an EMBL/GenBank/DDBJ whole genome shotgun (WGS) entry which is preliminary data.</text>
</comment>
<accession>A0ABN9QKP3</accession>
<evidence type="ECO:0008006" key="3">
    <source>
        <dbReference type="Google" id="ProtNLM"/>
    </source>
</evidence>
<evidence type="ECO:0000313" key="2">
    <source>
        <dbReference type="Proteomes" id="UP001189429"/>
    </source>
</evidence>
<sequence>MSVTFCMACGFMLTFSAKMEHLRTPFEMRFRLLRRGWVALLFNSFEKAIRWVASPNTACLSSRTPTCRNRSTGLARTSRAPPTCRSESNSNCPLCCPARASLHDAVFQSGQRAAREATAHTVSSLAFHRRVAGCIWGGALGSGILPRLGPADGGGSRLAPT</sequence>
<name>A0ABN9QKP3_9DINO</name>
<proteinExistence type="predicted"/>